<proteinExistence type="predicted"/>
<sequence>MVPRTGLEPDRKTQMADPDVQILGASFELAPMAGISEHAFHLQSLRPDTPLVLAKSAHRESPTCVVPRRTLA</sequence>
<gene>
    <name evidence="1" type="ORF">HCU01_20130</name>
</gene>
<protein>
    <recommendedName>
        <fullName evidence="3">Dihydrouridine synthase (Dus)</fullName>
    </recommendedName>
</protein>
<reference evidence="1 2" key="1">
    <citation type="submission" date="2019-07" db="EMBL/GenBank/DDBJ databases">
        <title>Whole genome shotgun sequence of Halomonas cupida NBRC 102219.</title>
        <authorList>
            <person name="Hosoyama A."/>
            <person name="Uohara A."/>
            <person name="Ohji S."/>
            <person name="Ichikawa N."/>
        </authorList>
    </citation>
    <scope>NUCLEOTIDE SEQUENCE [LARGE SCALE GENOMIC DNA]</scope>
    <source>
        <strain evidence="1 2">NBRC 102219</strain>
    </source>
</reference>
<dbReference type="Proteomes" id="UP000321726">
    <property type="component" value="Unassembled WGS sequence"/>
</dbReference>
<evidence type="ECO:0000313" key="2">
    <source>
        <dbReference type="Proteomes" id="UP000321726"/>
    </source>
</evidence>
<keyword evidence="2" id="KW-1185">Reference proteome</keyword>
<evidence type="ECO:0000313" key="1">
    <source>
        <dbReference type="EMBL" id="GEN24064.1"/>
    </source>
</evidence>
<evidence type="ECO:0008006" key="3">
    <source>
        <dbReference type="Google" id="ProtNLM"/>
    </source>
</evidence>
<name>A0ABQ0WJK2_9GAMM</name>
<organism evidence="1 2">
    <name type="scientific">Halomonas cupida</name>
    <dbReference type="NCBI Taxonomy" id="44933"/>
    <lineage>
        <taxon>Bacteria</taxon>
        <taxon>Pseudomonadati</taxon>
        <taxon>Pseudomonadota</taxon>
        <taxon>Gammaproteobacteria</taxon>
        <taxon>Oceanospirillales</taxon>
        <taxon>Halomonadaceae</taxon>
        <taxon>Halomonas</taxon>
    </lineage>
</organism>
<comment type="caution">
    <text evidence="1">The sequence shown here is derived from an EMBL/GenBank/DDBJ whole genome shotgun (WGS) entry which is preliminary data.</text>
</comment>
<dbReference type="EMBL" id="BJXU01000074">
    <property type="protein sequence ID" value="GEN24064.1"/>
    <property type="molecule type" value="Genomic_DNA"/>
</dbReference>
<accession>A0ABQ0WJK2</accession>